<name>A0AC34QY12_9BILA</name>
<evidence type="ECO:0000313" key="1">
    <source>
        <dbReference type="Proteomes" id="UP000887576"/>
    </source>
</evidence>
<protein>
    <submittedName>
        <fullName evidence="2">Uncharacterized protein</fullName>
    </submittedName>
</protein>
<dbReference type="Proteomes" id="UP000887576">
    <property type="component" value="Unplaced"/>
</dbReference>
<organism evidence="1 2">
    <name type="scientific">Panagrolaimus sp. JU765</name>
    <dbReference type="NCBI Taxonomy" id="591449"/>
    <lineage>
        <taxon>Eukaryota</taxon>
        <taxon>Metazoa</taxon>
        <taxon>Ecdysozoa</taxon>
        <taxon>Nematoda</taxon>
        <taxon>Chromadorea</taxon>
        <taxon>Rhabditida</taxon>
        <taxon>Tylenchina</taxon>
        <taxon>Panagrolaimomorpha</taxon>
        <taxon>Panagrolaimoidea</taxon>
        <taxon>Panagrolaimidae</taxon>
        <taxon>Panagrolaimus</taxon>
    </lineage>
</organism>
<sequence length="226" mass="26017">MFRLTRNIGYAAATFLNNDIFAIHYVGEDIYWCLIKFDDLLRGVEVIEYIARKEMGEIRLIQIIDDEILIETSYQNFTWPILELINNNQNKTTLPIKIVKKKQHSIESNPTFTVIMIIMFLMAVTIGFCTGMIILLLVIISHFKPSPPKLLTNNSYDIPMELLSKTPTINAIPPNLAENTWNQNRLIPAITLYSDHSSSGTSEWEKTLENTQKRLQKDSIVKIEDI</sequence>
<proteinExistence type="predicted"/>
<accession>A0AC34QY12</accession>
<reference evidence="2" key="1">
    <citation type="submission" date="2022-11" db="UniProtKB">
        <authorList>
            <consortium name="WormBaseParasite"/>
        </authorList>
    </citation>
    <scope>IDENTIFICATION</scope>
</reference>
<evidence type="ECO:0000313" key="2">
    <source>
        <dbReference type="WBParaSite" id="JU765_v2.g20334.t1"/>
    </source>
</evidence>
<dbReference type="WBParaSite" id="JU765_v2.g20334.t1">
    <property type="protein sequence ID" value="JU765_v2.g20334.t1"/>
    <property type="gene ID" value="JU765_v2.g20334"/>
</dbReference>